<comment type="caution">
    <text evidence="2">The sequence shown here is derived from an EMBL/GenBank/DDBJ whole genome shotgun (WGS) entry which is preliminary data.</text>
</comment>
<dbReference type="EMBL" id="BGZK01000473">
    <property type="protein sequence ID" value="GBP45891.1"/>
    <property type="molecule type" value="Genomic_DNA"/>
</dbReference>
<evidence type="ECO:0000313" key="2">
    <source>
        <dbReference type="EMBL" id="GBP45891.1"/>
    </source>
</evidence>
<reference evidence="2 3" key="1">
    <citation type="journal article" date="2019" name="Commun. Biol.">
        <title>The bagworm genome reveals a unique fibroin gene that provides high tensile strength.</title>
        <authorList>
            <person name="Kono N."/>
            <person name="Nakamura H."/>
            <person name="Ohtoshi R."/>
            <person name="Tomita M."/>
            <person name="Numata K."/>
            <person name="Arakawa K."/>
        </authorList>
    </citation>
    <scope>NUCLEOTIDE SEQUENCE [LARGE SCALE GENOMIC DNA]</scope>
</reference>
<dbReference type="AlphaFoldDB" id="A0A4C1W4B3"/>
<proteinExistence type="predicted"/>
<accession>A0A4C1W4B3</accession>
<dbReference type="Proteomes" id="UP000299102">
    <property type="component" value="Unassembled WGS sequence"/>
</dbReference>
<evidence type="ECO:0000256" key="1">
    <source>
        <dbReference type="SAM" id="MobiDB-lite"/>
    </source>
</evidence>
<feature type="region of interest" description="Disordered" evidence="1">
    <location>
        <begin position="1"/>
        <end position="25"/>
    </location>
</feature>
<evidence type="ECO:0000313" key="3">
    <source>
        <dbReference type="Proteomes" id="UP000299102"/>
    </source>
</evidence>
<protein>
    <submittedName>
        <fullName evidence="2">Uncharacterized protein</fullName>
    </submittedName>
</protein>
<organism evidence="2 3">
    <name type="scientific">Eumeta variegata</name>
    <name type="common">Bagworm moth</name>
    <name type="synonym">Eumeta japonica</name>
    <dbReference type="NCBI Taxonomy" id="151549"/>
    <lineage>
        <taxon>Eukaryota</taxon>
        <taxon>Metazoa</taxon>
        <taxon>Ecdysozoa</taxon>
        <taxon>Arthropoda</taxon>
        <taxon>Hexapoda</taxon>
        <taxon>Insecta</taxon>
        <taxon>Pterygota</taxon>
        <taxon>Neoptera</taxon>
        <taxon>Endopterygota</taxon>
        <taxon>Lepidoptera</taxon>
        <taxon>Glossata</taxon>
        <taxon>Ditrysia</taxon>
        <taxon>Tineoidea</taxon>
        <taxon>Psychidae</taxon>
        <taxon>Oiketicinae</taxon>
        <taxon>Eumeta</taxon>
    </lineage>
</organism>
<sequence>MTQAFCPFTPLPPRRGERKRSSITPSAPAARCCLMQMLERNGVPETIMQLNSNQAGRGRARTSSRVIYEMCNLYPAARARVRSYERGELMNTWTKSGRGARAAARCEAVVTGRVNRLYHTSLSVSNRCRNELGYVLI</sequence>
<keyword evidence="3" id="KW-1185">Reference proteome</keyword>
<name>A0A4C1W4B3_EUMVA</name>
<gene>
    <name evidence="2" type="ORF">EVAR_31798_1</name>
</gene>